<dbReference type="PATRIC" id="fig|768706.3.peg.1742"/>
<evidence type="ECO:0008006" key="3">
    <source>
        <dbReference type="Google" id="ProtNLM"/>
    </source>
</evidence>
<dbReference type="RefSeq" id="WP_014184198.1">
    <property type="nucleotide sequence ID" value="NC_016584.1"/>
</dbReference>
<dbReference type="Proteomes" id="UP000006346">
    <property type="component" value="Chromosome"/>
</dbReference>
<gene>
    <name evidence="1" type="ordered locus">Desor_1740</name>
</gene>
<dbReference type="OrthoDB" id="1795163at2"/>
<dbReference type="HOGENOM" id="CLU_1347091_0_0_9"/>
<organism evidence="1 2">
    <name type="scientific">Desulfosporosinus orientis (strain ATCC 19365 / DSM 765 / NCIMB 8382 / VKM B-1628 / Singapore I)</name>
    <name type="common">Desulfotomaculum orientis</name>
    <dbReference type="NCBI Taxonomy" id="768706"/>
    <lineage>
        <taxon>Bacteria</taxon>
        <taxon>Bacillati</taxon>
        <taxon>Bacillota</taxon>
        <taxon>Clostridia</taxon>
        <taxon>Eubacteriales</taxon>
        <taxon>Desulfitobacteriaceae</taxon>
        <taxon>Desulfosporosinus</taxon>
    </lineage>
</organism>
<reference evidence="1 2" key="2">
    <citation type="journal article" date="2012" name="J. Bacteriol.">
        <title>Complete genome sequences of Desulfosporosinus orientis DSM765T, Desulfosporosinus youngiae DSM17734T, Desulfosporosinus meridiei DSM13257T, and Desulfosporosinus acidiphilus DSM22704T.</title>
        <authorList>
            <person name="Pester M."/>
            <person name="Brambilla E."/>
            <person name="Alazard D."/>
            <person name="Rattei T."/>
            <person name="Weinmaier T."/>
            <person name="Han J."/>
            <person name="Lucas S."/>
            <person name="Lapidus A."/>
            <person name="Cheng J.F."/>
            <person name="Goodwin L."/>
            <person name="Pitluck S."/>
            <person name="Peters L."/>
            <person name="Ovchinnikova G."/>
            <person name="Teshima H."/>
            <person name="Detter J.C."/>
            <person name="Han C.S."/>
            <person name="Tapia R."/>
            <person name="Land M.L."/>
            <person name="Hauser L."/>
            <person name="Kyrpides N.C."/>
            <person name="Ivanova N.N."/>
            <person name="Pagani I."/>
            <person name="Huntmann M."/>
            <person name="Wei C.L."/>
            <person name="Davenport K.W."/>
            <person name="Daligault H."/>
            <person name="Chain P.S."/>
            <person name="Chen A."/>
            <person name="Mavromatis K."/>
            <person name="Markowitz V."/>
            <person name="Szeto E."/>
            <person name="Mikhailova N."/>
            <person name="Pati A."/>
            <person name="Wagner M."/>
            <person name="Woyke T."/>
            <person name="Ollivier B."/>
            <person name="Klenk H.P."/>
            <person name="Spring S."/>
            <person name="Loy A."/>
        </authorList>
    </citation>
    <scope>NUCLEOTIDE SEQUENCE [LARGE SCALE GENOMIC DNA]</scope>
    <source>
        <strain evidence="2">ATCC 19365 / DSM 765 / NCIMB 8382 / VKM B-1628</strain>
    </source>
</reference>
<dbReference type="EMBL" id="CP003108">
    <property type="protein sequence ID" value="AET67379.1"/>
    <property type="molecule type" value="Genomic_DNA"/>
</dbReference>
<name>G7W603_DESOD</name>
<reference evidence="2" key="1">
    <citation type="submission" date="2011-11" db="EMBL/GenBank/DDBJ databases">
        <title>Complete sequence of Desulfosporosinus orientis DSM 765.</title>
        <authorList>
            <person name="Lucas S."/>
            <person name="Han J."/>
            <person name="Lapidus A."/>
            <person name="Cheng J.-F."/>
            <person name="Goodwin L."/>
            <person name="Pitluck S."/>
            <person name="Peters L."/>
            <person name="Ovchinnikova G."/>
            <person name="Teshima H."/>
            <person name="Detter J.C."/>
            <person name="Han C."/>
            <person name="Tapia R."/>
            <person name="Land M."/>
            <person name="Hauser L."/>
            <person name="Kyrpides N."/>
            <person name="Ivanova N."/>
            <person name="Pagani I."/>
            <person name="Pester M."/>
            <person name="Spring S."/>
            <person name="Ollivier B."/>
            <person name="Rattei T."/>
            <person name="Klenk H.-P."/>
            <person name="Wagner M."/>
            <person name="Loy A."/>
            <person name="Woyke T."/>
        </authorList>
    </citation>
    <scope>NUCLEOTIDE SEQUENCE [LARGE SCALE GENOMIC DNA]</scope>
    <source>
        <strain evidence="2">ATCC 19365 / DSM 765 / NCIMB 8382 / VKM B-1628</strain>
    </source>
</reference>
<protein>
    <recommendedName>
        <fullName evidence="3">Uracil DNA glycosylase superfamily protein</fullName>
    </recommendedName>
</protein>
<keyword evidence="2" id="KW-1185">Reference proteome</keyword>
<proteinExistence type="predicted"/>
<dbReference type="AlphaFoldDB" id="G7W603"/>
<dbReference type="KEGG" id="dor:Desor_1740"/>
<evidence type="ECO:0000313" key="2">
    <source>
        <dbReference type="Proteomes" id="UP000006346"/>
    </source>
</evidence>
<accession>G7W603</accession>
<evidence type="ECO:0000313" key="1">
    <source>
        <dbReference type="EMBL" id="AET67379.1"/>
    </source>
</evidence>
<sequence length="205" mass="24278">MSGRALNKVILPADQNYRESGERSNPIWLLFNPKHPAVRHYIWTPVLSEIQDKVYRELHTRIDTKKFYIRNAVSDSKIVPNTQNWWDNKVSLEINEFREIALQYKPKIIISFGAFPYEFVRRVYKKRPEKGPKYWGTTNLGDEFGKTMANFDIQKTNIVPLLRRVVTSNKFIEEIDLADNYFQYVGLKIAEKIIEHQDSLNIWIE</sequence>